<dbReference type="RefSeq" id="WP_161869002.1">
    <property type="nucleotide sequence ID" value="NZ_JAQFAM010000004.1"/>
</dbReference>
<keyword evidence="1" id="KW-0472">Membrane</keyword>
<name>A0ABV0F0P1_9ENTE</name>
<keyword evidence="3" id="KW-1185">Reference proteome</keyword>
<dbReference type="EMBL" id="MAEI02000001">
    <property type="protein sequence ID" value="MEO1780731.1"/>
    <property type="molecule type" value="Genomic_DNA"/>
</dbReference>
<proteinExistence type="predicted"/>
<reference evidence="3" key="1">
    <citation type="submission" date="2016-06" db="EMBL/GenBank/DDBJ databases">
        <title>Four novel species of enterococci isolated from chicken manure.</title>
        <authorList>
            <person name="Van Tyne D."/>
        </authorList>
    </citation>
    <scope>NUCLEOTIDE SEQUENCE [LARGE SCALE GENOMIC DNA]</scope>
    <source>
        <strain evidence="3">JM9A</strain>
    </source>
</reference>
<keyword evidence="1" id="KW-0812">Transmembrane</keyword>
<comment type="caution">
    <text evidence="2">The sequence shown here is derived from an EMBL/GenBank/DDBJ whole genome shotgun (WGS) entry which is preliminary data.</text>
</comment>
<evidence type="ECO:0000313" key="2">
    <source>
        <dbReference type="EMBL" id="MEO1780731.1"/>
    </source>
</evidence>
<accession>A0ABV0F0P1</accession>
<gene>
    <name evidence="2" type="ORF">BAU18_000282</name>
</gene>
<organism evidence="2 3">
    <name type="scientific">Enterococcus diestrammenae</name>
    <dbReference type="NCBI Taxonomy" id="1155073"/>
    <lineage>
        <taxon>Bacteria</taxon>
        <taxon>Bacillati</taxon>
        <taxon>Bacillota</taxon>
        <taxon>Bacilli</taxon>
        <taxon>Lactobacillales</taxon>
        <taxon>Enterococcaceae</taxon>
        <taxon>Enterococcus</taxon>
    </lineage>
</organism>
<dbReference type="Proteomes" id="UP001429357">
    <property type="component" value="Unassembled WGS sequence"/>
</dbReference>
<keyword evidence="1" id="KW-1133">Transmembrane helix</keyword>
<sequence>MAKVAIYSGILANLIILGSLVALVVTNIKLLISVNDLKKELKKRPSKNDE</sequence>
<evidence type="ECO:0000313" key="3">
    <source>
        <dbReference type="Proteomes" id="UP001429357"/>
    </source>
</evidence>
<reference evidence="2 3" key="2">
    <citation type="submission" date="2024-02" db="EMBL/GenBank/DDBJ databases">
        <title>The Genome Sequence of Enterococcus diestrammenae JM9A.</title>
        <authorList>
            <person name="Earl A."/>
            <person name="Manson A."/>
            <person name="Gilmore M."/>
            <person name="Sanders J."/>
            <person name="Shea T."/>
            <person name="Howe W."/>
            <person name="Livny J."/>
            <person name="Cuomo C."/>
            <person name="Neafsey D."/>
            <person name="Birren B."/>
        </authorList>
    </citation>
    <scope>NUCLEOTIDE SEQUENCE [LARGE SCALE GENOMIC DNA]</scope>
    <source>
        <strain evidence="2 3">JM9A</strain>
    </source>
</reference>
<protein>
    <submittedName>
        <fullName evidence="2">Uncharacterized protein</fullName>
    </submittedName>
</protein>
<evidence type="ECO:0000256" key="1">
    <source>
        <dbReference type="SAM" id="Phobius"/>
    </source>
</evidence>
<feature type="transmembrane region" description="Helical" evidence="1">
    <location>
        <begin position="6"/>
        <end position="32"/>
    </location>
</feature>